<dbReference type="EMBL" id="JAUSVO010000005">
    <property type="protein sequence ID" value="MDQ0439171.1"/>
    <property type="molecule type" value="Genomic_DNA"/>
</dbReference>
<keyword evidence="1" id="KW-0732">Signal</keyword>
<accession>A0ABU0HA35</accession>
<comment type="caution">
    <text evidence="3">The sequence shown here is derived from an EMBL/GenBank/DDBJ whole genome shotgun (WGS) entry which is preliminary data.</text>
</comment>
<evidence type="ECO:0000259" key="2">
    <source>
        <dbReference type="Pfam" id="PF13449"/>
    </source>
</evidence>
<evidence type="ECO:0000256" key="1">
    <source>
        <dbReference type="SAM" id="SignalP"/>
    </source>
</evidence>
<dbReference type="PANTHER" id="PTHR37957">
    <property type="entry name" value="BLR7070 PROTEIN"/>
    <property type="match status" value="1"/>
</dbReference>
<keyword evidence="4" id="KW-1185">Reference proteome</keyword>
<dbReference type="InterPro" id="IPR027372">
    <property type="entry name" value="Phytase-like_dom"/>
</dbReference>
<proteinExistence type="predicted"/>
<name>A0ABU0HA35_9HYPH</name>
<dbReference type="Pfam" id="PF13449">
    <property type="entry name" value="Phytase-like"/>
    <property type="match status" value="1"/>
</dbReference>
<dbReference type="Proteomes" id="UP001241603">
    <property type="component" value="Unassembled WGS sequence"/>
</dbReference>
<evidence type="ECO:0000313" key="4">
    <source>
        <dbReference type="Proteomes" id="UP001241603"/>
    </source>
</evidence>
<feature type="chain" id="PRO_5045881426" description="Phytase-like domain-containing protein" evidence="1">
    <location>
        <begin position="20"/>
        <end position="453"/>
    </location>
</feature>
<evidence type="ECO:0000313" key="3">
    <source>
        <dbReference type="EMBL" id="MDQ0439171.1"/>
    </source>
</evidence>
<protein>
    <recommendedName>
        <fullName evidence="2">Phytase-like domain-containing protein</fullName>
    </recommendedName>
</protein>
<organism evidence="3 4">
    <name type="scientific">Kaistia dalseonensis</name>
    <dbReference type="NCBI Taxonomy" id="410840"/>
    <lineage>
        <taxon>Bacteria</taxon>
        <taxon>Pseudomonadati</taxon>
        <taxon>Pseudomonadota</taxon>
        <taxon>Alphaproteobacteria</taxon>
        <taxon>Hyphomicrobiales</taxon>
        <taxon>Kaistiaceae</taxon>
        <taxon>Kaistia</taxon>
    </lineage>
</organism>
<feature type="signal peptide" evidence="1">
    <location>
        <begin position="1"/>
        <end position="19"/>
    </location>
</feature>
<reference evidence="3 4" key="1">
    <citation type="submission" date="2023-07" db="EMBL/GenBank/DDBJ databases">
        <title>Genomic Encyclopedia of Type Strains, Phase IV (KMG-IV): sequencing the most valuable type-strain genomes for metagenomic binning, comparative biology and taxonomic classification.</title>
        <authorList>
            <person name="Goeker M."/>
        </authorList>
    </citation>
    <scope>NUCLEOTIDE SEQUENCE [LARGE SCALE GENOMIC DNA]</scope>
    <source>
        <strain evidence="3 4">B6-8</strain>
    </source>
</reference>
<feature type="domain" description="Phytase-like" evidence="2">
    <location>
        <begin position="68"/>
        <end position="433"/>
    </location>
</feature>
<dbReference type="RefSeq" id="WP_266350069.1">
    <property type="nucleotide sequence ID" value="NZ_JAPKNG010000005.1"/>
</dbReference>
<gene>
    <name evidence="3" type="ORF">QO014_003572</name>
</gene>
<sequence length="453" mass="47681">MRRILLATAAILAAGTAYAETITTFTQAAGQPALDLGAFQSTLPGAKPLHLTVGIGSAAFRDPAGPADTFYTISDRGANFTCDDAKDVLGLDAEAACPAVEGIKAGAGRLYPRPDDVLSIYTVKLDPAAKTFTVTDTLPLKTPKGAPIVGLTNPLTVATTEKPRDGNGQPLKQNINSIDAEGLVRLADGRFFVAEENATGIVEISPDGTIVRRFVPAGTEMDFATADYPVSGAFPAILAKRHSNRGLESLSVSDDGKYLYTMVQNPLDNPDSKAYGKALNTRLFKLEIGKDASGATTLTPVAEYVYQLGDFAGFAALGATDAKKPSDLRISEMTALGHEHFLVDERTDQIAKLFEIDLAGATNILGTKWDDAATSPTLEQSNDLKGTEIVPVAKTERLVASSLEGAAVRYPAKIEGLALTADGKLFMINDNDFGISGADTVVTIVEGTEIGPR</sequence>
<dbReference type="PANTHER" id="PTHR37957:SF1">
    <property type="entry name" value="PHYTASE-LIKE DOMAIN-CONTAINING PROTEIN"/>
    <property type="match status" value="1"/>
</dbReference>